<dbReference type="EMBL" id="JASBWU010000027">
    <property type="protein sequence ID" value="KAJ9112060.1"/>
    <property type="molecule type" value="Genomic_DNA"/>
</dbReference>
<keyword evidence="2" id="KW-1185">Reference proteome</keyword>
<sequence length="533" mass="57823">MTSHQTIGSPFATGGAVGYTSNNNGTTATRILSPSLAHARPDTGSTSNNSHSNNDTDATRRGPPTPLPFTHPYSAGYYISTGLTPLYATTQFRAIQGDPFFGAVSHLTPTPSCSSFEAAQQGFSGPFPPTPHAYVHAQQAKCQEQSKMGDQQQQPRSTGGESLMADENKDNVAQTTDKDQKPTESALADHQSSQDRANQSPESPEQQMPMGVQPHLVNPSPFDGRPQYATSVPMQTSVSFEYPLSAGYGNQGPATAPGFAINGHHAQTRLPSVAFPSSAPIFGHPHPAHQTYSVYFSADGQAHYIPNPPMPAQAITDMNGNFTYAASYPPQAFQPAQPMPHHTWARQQNAFAYHYGGETDVEMDGQVTPEHQQLQQRHGKSVTPYSDRDARYGGRDEDAEGEDDEDDDDEEEDDQYSTSRLPYPPPSKGMKRSRSFSRMSSPEESAVSDVEWQPKRNKTAKKGVPAGGPARKTTAAAESRRPMIAARKSGPKKSTSVASDVEDGEIRYTTNAEDKQTDRVSWLACSSLRVCIR</sequence>
<evidence type="ECO:0000313" key="1">
    <source>
        <dbReference type="EMBL" id="KAJ9112060.1"/>
    </source>
</evidence>
<name>A0ACC2WJZ2_9TREE</name>
<organism evidence="1 2">
    <name type="scientific">Naganishia vaughanmartiniae</name>
    <dbReference type="NCBI Taxonomy" id="1424756"/>
    <lineage>
        <taxon>Eukaryota</taxon>
        <taxon>Fungi</taxon>
        <taxon>Dikarya</taxon>
        <taxon>Basidiomycota</taxon>
        <taxon>Agaricomycotina</taxon>
        <taxon>Tremellomycetes</taxon>
        <taxon>Filobasidiales</taxon>
        <taxon>Filobasidiaceae</taxon>
        <taxon>Naganishia</taxon>
    </lineage>
</organism>
<evidence type="ECO:0000313" key="2">
    <source>
        <dbReference type="Proteomes" id="UP001243375"/>
    </source>
</evidence>
<reference evidence="1" key="1">
    <citation type="submission" date="2023-04" db="EMBL/GenBank/DDBJ databases">
        <title>Draft Genome sequencing of Naganishia species isolated from polar environments using Oxford Nanopore Technology.</title>
        <authorList>
            <person name="Leo P."/>
            <person name="Venkateswaran K."/>
        </authorList>
    </citation>
    <scope>NUCLEOTIDE SEQUENCE</scope>
    <source>
        <strain evidence="1">MNA-CCFEE 5425</strain>
    </source>
</reference>
<comment type="caution">
    <text evidence="1">The sequence shown here is derived from an EMBL/GenBank/DDBJ whole genome shotgun (WGS) entry which is preliminary data.</text>
</comment>
<dbReference type="Proteomes" id="UP001243375">
    <property type="component" value="Unassembled WGS sequence"/>
</dbReference>
<accession>A0ACC2WJZ2</accession>
<protein>
    <submittedName>
        <fullName evidence="1">Uncharacterized protein</fullName>
    </submittedName>
</protein>
<gene>
    <name evidence="1" type="ORF">QFC22_006354</name>
</gene>
<proteinExistence type="predicted"/>